<keyword evidence="7" id="KW-1185">Reference proteome</keyword>
<evidence type="ECO:0000313" key="7">
    <source>
        <dbReference type="Proteomes" id="UP000488299"/>
    </source>
</evidence>
<dbReference type="InterPro" id="IPR027417">
    <property type="entry name" value="P-loop_NTPase"/>
</dbReference>
<name>A0A7J5TYB4_9BACT</name>
<evidence type="ECO:0000256" key="4">
    <source>
        <dbReference type="ARBA" id="ARBA00048954"/>
    </source>
</evidence>
<evidence type="ECO:0000256" key="1">
    <source>
        <dbReference type="ARBA" id="ARBA00008428"/>
    </source>
</evidence>
<dbReference type="GO" id="GO:0005524">
    <property type="term" value="F:ATP binding"/>
    <property type="evidence" value="ECO:0007669"/>
    <property type="project" value="InterPro"/>
</dbReference>
<proteinExistence type="inferred from homology"/>
<dbReference type="AlphaFoldDB" id="A0A7J5TYB4"/>
<accession>A0A7J5TYB4</accession>
<keyword evidence="2" id="KW-0639">Primosome</keyword>
<dbReference type="InterPro" id="IPR016136">
    <property type="entry name" value="DNA_helicase_N/primase_C"/>
</dbReference>
<dbReference type="InterPro" id="IPR007694">
    <property type="entry name" value="DNA_helicase_DnaB-like_C"/>
</dbReference>
<feature type="domain" description="SF4 helicase" evidence="5">
    <location>
        <begin position="179"/>
        <end position="449"/>
    </location>
</feature>
<dbReference type="EMBL" id="WELI01000005">
    <property type="protein sequence ID" value="KAB7730122.1"/>
    <property type="molecule type" value="Genomic_DNA"/>
</dbReference>
<evidence type="ECO:0000256" key="2">
    <source>
        <dbReference type="ARBA" id="ARBA00022515"/>
    </source>
</evidence>
<organism evidence="6 7">
    <name type="scientific">Rudanella paleaurantiibacter</name>
    <dbReference type="NCBI Taxonomy" id="2614655"/>
    <lineage>
        <taxon>Bacteria</taxon>
        <taxon>Pseudomonadati</taxon>
        <taxon>Bacteroidota</taxon>
        <taxon>Cytophagia</taxon>
        <taxon>Cytophagales</taxon>
        <taxon>Cytophagaceae</taxon>
        <taxon>Rudanella</taxon>
    </lineage>
</organism>
<evidence type="ECO:0000313" key="6">
    <source>
        <dbReference type="EMBL" id="KAB7730122.1"/>
    </source>
</evidence>
<sequence length="450" mass="50562">MSLLLEKTILNQCLTVIGANEEVMAILKKPEIFSVPDYQRVYEAVCTLSRAGTEPDVIAVNNYLLQKYGNHSDMSKTGDLQRNWLDILLELTDFSDRVTGALSHHCFLLIEQAMCASMQRVFVSALTQLQLPGADPLKVMDQVGTQLETYQGRLLELKGEPFSKALERVSKEVEEAGIRGDAITGIRTGLHQLDAYLKGLHPATLTILAGRPAMGKTAQLCQMAYNIAYVQQIPTAIFSLEMSNDQLARRFLAMGTHYKNAEILSGLSADRPLDLQRVFAVADQIGQSPLYVRDDVYDLDSLKTEIKRHVRKHGVRVVFIDYLQLIEAKAPNRREMTGKVSRGLKLLSKDLKIPIVALAQLSRDVDKREDKRPVKSDLKESGDLEQDADNIIFQYRDSYYAEAGSFSRENELENIVAKNRNGSTHKQGESILFWLDLPTNRMADREPSAF</sequence>
<protein>
    <recommendedName>
        <fullName evidence="3">DNA 5'-3' helicase</fullName>
        <ecNumber evidence="3">5.6.2.3</ecNumber>
    </recommendedName>
</protein>
<dbReference type="PANTHER" id="PTHR30153:SF2">
    <property type="entry name" value="REPLICATIVE DNA HELICASE"/>
    <property type="match status" value="1"/>
</dbReference>
<comment type="caution">
    <text evidence="6">The sequence shown here is derived from an EMBL/GenBank/DDBJ whole genome shotgun (WGS) entry which is preliminary data.</text>
</comment>
<dbReference type="GO" id="GO:0043139">
    <property type="term" value="F:5'-3' DNA helicase activity"/>
    <property type="evidence" value="ECO:0007669"/>
    <property type="project" value="UniProtKB-EC"/>
</dbReference>
<dbReference type="Pfam" id="PF00772">
    <property type="entry name" value="DnaB"/>
    <property type="match status" value="1"/>
</dbReference>
<dbReference type="Gene3D" id="1.10.860.10">
    <property type="entry name" value="DNAb Helicase, Chain A"/>
    <property type="match status" value="1"/>
</dbReference>
<dbReference type="GO" id="GO:1990077">
    <property type="term" value="C:primosome complex"/>
    <property type="evidence" value="ECO:0007669"/>
    <property type="project" value="UniProtKB-KW"/>
</dbReference>
<evidence type="ECO:0000259" key="5">
    <source>
        <dbReference type="PROSITE" id="PS51199"/>
    </source>
</evidence>
<dbReference type="GO" id="GO:0006269">
    <property type="term" value="P:DNA replication, synthesis of primer"/>
    <property type="evidence" value="ECO:0007669"/>
    <property type="project" value="UniProtKB-KW"/>
</dbReference>
<dbReference type="EC" id="5.6.2.3" evidence="3"/>
<reference evidence="6 7" key="1">
    <citation type="submission" date="2019-10" db="EMBL/GenBank/DDBJ databases">
        <title>Rudanella paleaurantiibacter sp. nov., isolated from sludge.</title>
        <authorList>
            <person name="Xu S.Q."/>
        </authorList>
    </citation>
    <scope>NUCLEOTIDE SEQUENCE [LARGE SCALE GENOMIC DNA]</scope>
    <source>
        <strain evidence="6 7">HX-22-17</strain>
    </source>
</reference>
<dbReference type="GO" id="GO:0005829">
    <property type="term" value="C:cytosol"/>
    <property type="evidence" value="ECO:0007669"/>
    <property type="project" value="TreeGrafter"/>
</dbReference>
<dbReference type="PANTHER" id="PTHR30153">
    <property type="entry name" value="REPLICATIVE DNA HELICASE DNAB"/>
    <property type="match status" value="1"/>
</dbReference>
<dbReference type="Proteomes" id="UP000488299">
    <property type="component" value="Unassembled WGS sequence"/>
</dbReference>
<dbReference type="SUPFAM" id="SSF52540">
    <property type="entry name" value="P-loop containing nucleoside triphosphate hydrolases"/>
    <property type="match status" value="1"/>
</dbReference>
<gene>
    <name evidence="6" type="ORF">F5984_13140</name>
</gene>
<evidence type="ECO:0000256" key="3">
    <source>
        <dbReference type="ARBA" id="ARBA00044969"/>
    </source>
</evidence>
<dbReference type="InterPro" id="IPR007693">
    <property type="entry name" value="DNA_helicase_DnaB-like_N"/>
</dbReference>
<dbReference type="PROSITE" id="PS51199">
    <property type="entry name" value="SF4_HELICASE"/>
    <property type="match status" value="1"/>
</dbReference>
<dbReference type="Gene3D" id="3.40.50.300">
    <property type="entry name" value="P-loop containing nucleotide triphosphate hydrolases"/>
    <property type="match status" value="1"/>
</dbReference>
<dbReference type="RefSeq" id="WP_152124729.1">
    <property type="nucleotide sequence ID" value="NZ_WELI01000005.1"/>
</dbReference>
<dbReference type="Pfam" id="PF03796">
    <property type="entry name" value="DnaB_C"/>
    <property type="match status" value="1"/>
</dbReference>
<comment type="similarity">
    <text evidence="1">Belongs to the helicase family. DnaB subfamily.</text>
</comment>
<comment type="catalytic activity">
    <reaction evidence="4">
        <text>ATP + H2O = ADP + phosphate + H(+)</text>
        <dbReference type="Rhea" id="RHEA:13065"/>
        <dbReference type="ChEBI" id="CHEBI:15377"/>
        <dbReference type="ChEBI" id="CHEBI:15378"/>
        <dbReference type="ChEBI" id="CHEBI:30616"/>
        <dbReference type="ChEBI" id="CHEBI:43474"/>
        <dbReference type="ChEBI" id="CHEBI:456216"/>
        <dbReference type="EC" id="5.6.2.3"/>
    </reaction>
</comment>